<dbReference type="InterPro" id="IPR051022">
    <property type="entry name" value="Notch_Cell-Fate_Det"/>
</dbReference>
<dbReference type="PROSITE" id="PS50026">
    <property type="entry name" value="EGF_3"/>
    <property type="match status" value="3"/>
</dbReference>
<dbReference type="GO" id="GO:0016020">
    <property type="term" value="C:membrane"/>
    <property type="evidence" value="ECO:0007669"/>
    <property type="project" value="UniProtKB-SubCell"/>
</dbReference>
<dbReference type="InterPro" id="IPR001881">
    <property type="entry name" value="EGF-like_Ca-bd_dom"/>
</dbReference>
<organism evidence="8 9">
    <name type="scientific">Trichuris muris</name>
    <name type="common">Mouse whipworm</name>
    <dbReference type="NCBI Taxonomy" id="70415"/>
    <lineage>
        <taxon>Eukaryota</taxon>
        <taxon>Metazoa</taxon>
        <taxon>Ecdysozoa</taxon>
        <taxon>Nematoda</taxon>
        <taxon>Enoplea</taxon>
        <taxon>Dorylaimia</taxon>
        <taxon>Trichinellida</taxon>
        <taxon>Trichuridae</taxon>
        <taxon>Trichuris</taxon>
    </lineage>
</organism>
<keyword evidence="6" id="KW-1133">Transmembrane helix</keyword>
<keyword evidence="3 4" id="KW-1015">Disulfide bond</keyword>
<name>A0A5S6QQS0_TRIMR</name>
<dbReference type="SUPFAM" id="SSF57196">
    <property type="entry name" value="EGF/Laminin"/>
    <property type="match status" value="3"/>
</dbReference>
<comment type="caution">
    <text evidence="4">Lacks conserved residue(s) required for the propagation of feature annotation.</text>
</comment>
<dbReference type="Pfam" id="PF00008">
    <property type="entry name" value="EGF"/>
    <property type="match status" value="1"/>
</dbReference>
<keyword evidence="8" id="KW-1185">Reference proteome</keyword>
<evidence type="ECO:0000256" key="6">
    <source>
        <dbReference type="SAM" id="Phobius"/>
    </source>
</evidence>
<feature type="disulfide bond" evidence="4">
    <location>
        <begin position="338"/>
        <end position="347"/>
    </location>
</feature>
<evidence type="ECO:0000256" key="5">
    <source>
        <dbReference type="SAM" id="MobiDB-lite"/>
    </source>
</evidence>
<reference evidence="9" key="1">
    <citation type="submission" date="2019-12" db="UniProtKB">
        <authorList>
            <consortium name="WormBaseParasite"/>
        </authorList>
    </citation>
    <scope>IDENTIFICATION</scope>
</reference>
<feature type="domain" description="EGF-like" evidence="7">
    <location>
        <begin position="312"/>
        <end position="348"/>
    </location>
</feature>
<keyword evidence="1 4" id="KW-0245">EGF-like domain</keyword>
<dbReference type="WBParaSite" id="TMUE_2000009514.1">
    <property type="protein sequence ID" value="TMUE_2000009514.1"/>
    <property type="gene ID" value="WBGene00294232"/>
</dbReference>
<feature type="domain" description="EGF-like" evidence="7">
    <location>
        <begin position="350"/>
        <end position="386"/>
    </location>
</feature>
<dbReference type="PROSITE" id="PS00022">
    <property type="entry name" value="EGF_1"/>
    <property type="match status" value="2"/>
</dbReference>
<feature type="disulfide bond" evidence="4">
    <location>
        <begin position="376"/>
        <end position="385"/>
    </location>
</feature>
<feature type="region of interest" description="Disordered" evidence="5">
    <location>
        <begin position="462"/>
        <end position="501"/>
    </location>
</feature>
<feature type="disulfide bond" evidence="4">
    <location>
        <begin position="316"/>
        <end position="326"/>
    </location>
</feature>
<dbReference type="InterPro" id="IPR000742">
    <property type="entry name" value="EGF"/>
</dbReference>
<evidence type="ECO:0000256" key="2">
    <source>
        <dbReference type="ARBA" id="ARBA00022737"/>
    </source>
</evidence>
<keyword evidence="6" id="KW-0472">Membrane</keyword>
<proteinExistence type="predicted"/>
<evidence type="ECO:0000256" key="4">
    <source>
        <dbReference type="PROSITE-ProRule" id="PRU00076"/>
    </source>
</evidence>
<feature type="disulfide bond" evidence="4">
    <location>
        <begin position="280"/>
        <end position="297"/>
    </location>
</feature>
<evidence type="ECO:0000256" key="3">
    <source>
        <dbReference type="ARBA" id="ARBA00023157"/>
    </source>
</evidence>
<dbReference type="GO" id="GO:0005509">
    <property type="term" value="F:calcium ion binding"/>
    <property type="evidence" value="ECO:0007669"/>
    <property type="project" value="InterPro"/>
</dbReference>
<keyword evidence="2" id="KW-0677">Repeat</keyword>
<feature type="compositionally biased region" description="Low complexity" evidence="5">
    <location>
        <begin position="466"/>
        <end position="493"/>
    </location>
</feature>
<evidence type="ECO:0000256" key="1">
    <source>
        <dbReference type="ARBA" id="ARBA00022536"/>
    </source>
</evidence>
<evidence type="ECO:0000259" key="7">
    <source>
        <dbReference type="PROSITE" id="PS50026"/>
    </source>
</evidence>
<sequence length="501" mass="56147">MVARICCDRSRLCPIYSALFDFAVLESPRDNFDPFALFDCYENALKATNPTVHLSRKRSGSMYKYIILFTFVQISIAENKFRCPHEIDRDFIGVREEDQCWTFMHATPNDNHNGLEYANEICSKVFNGSVFPPTENLERLQKLRTMLQSKSIITRSFITDNCIQDFDKATRKIKIKNIFKETSIPLNEDQKEIGNEIARLREANTNVCLVYEVPRNVTIRLKKAISCAQPSFDSVICISEPLRHCPMTKDGNCVCATRNPIYQGRFCTQDALECNTINPCFNEGKCIKHEENGSYTCQCSDKRFSGDRCEIKENPCTSKPCSHGKCVIVYPELAYCKCDSGYTGDQCSEQINMCENVYCAFNGTCKQKFNGFVCECASGYEGETCEEALKTSSFNLPIIVGGVGSGMVLLLCILAVFILTRRRKRHIRLRRASGLESTIGTSVYGKPLWQSLMESTKLSTKVSTIKAAKSGSSKTGSGSSSPSMNAPSPAAKQKTQKAQKK</sequence>
<dbReference type="STRING" id="70415.A0A5S6QQS0"/>
<evidence type="ECO:0000313" key="9">
    <source>
        <dbReference type="WBParaSite" id="TMUE_2000009514.1"/>
    </source>
</evidence>
<feature type="transmembrane region" description="Helical" evidence="6">
    <location>
        <begin position="398"/>
        <end position="420"/>
    </location>
</feature>
<dbReference type="PANTHER" id="PTHR24049">
    <property type="entry name" value="CRUMBS FAMILY MEMBER"/>
    <property type="match status" value="1"/>
</dbReference>
<dbReference type="SMART" id="SM00181">
    <property type="entry name" value="EGF"/>
    <property type="match status" value="3"/>
</dbReference>
<accession>A0A5S6QQS0</accession>
<feature type="domain" description="EGF-like" evidence="7">
    <location>
        <begin position="270"/>
        <end position="310"/>
    </location>
</feature>
<dbReference type="SMART" id="SM00179">
    <property type="entry name" value="EGF_CA"/>
    <property type="match status" value="3"/>
</dbReference>
<dbReference type="CDD" id="cd00054">
    <property type="entry name" value="EGF_CA"/>
    <property type="match status" value="2"/>
</dbReference>
<evidence type="ECO:0000313" key="8">
    <source>
        <dbReference type="Proteomes" id="UP000046395"/>
    </source>
</evidence>
<keyword evidence="6" id="KW-0812">Transmembrane</keyword>
<dbReference type="AlphaFoldDB" id="A0A5S6QQS0"/>
<dbReference type="Proteomes" id="UP000046395">
    <property type="component" value="Unassembled WGS sequence"/>
</dbReference>
<protein>
    <submittedName>
        <fullName evidence="9">EGF-like domain-containing protein</fullName>
    </submittedName>
</protein>
<dbReference type="Gene3D" id="2.10.25.10">
    <property type="entry name" value="Laminin"/>
    <property type="match status" value="3"/>
</dbReference>
<dbReference type="PROSITE" id="PS01186">
    <property type="entry name" value="EGF_2"/>
    <property type="match status" value="2"/>
</dbReference>